<organism evidence="1 2">
    <name type="scientific">Zingiber officinale</name>
    <name type="common">Ginger</name>
    <name type="synonym">Amomum zingiber</name>
    <dbReference type="NCBI Taxonomy" id="94328"/>
    <lineage>
        <taxon>Eukaryota</taxon>
        <taxon>Viridiplantae</taxon>
        <taxon>Streptophyta</taxon>
        <taxon>Embryophyta</taxon>
        <taxon>Tracheophyta</taxon>
        <taxon>Spermatophyta</taxon>
        <taxon>Magnoliopsida</taxon>
        <taxon>Liliopsida</taxon>
        <taxon>Zingiberales</taxon>
        <taxon>Zingiberaceae</taxon>
        <taxon>Zingiber</taxon>
    </lineage>
</organism>
<sequence>MEFRGLPQAPSAPVSFHVASLLESFSVIPSAAAPAILDCILASSSLSSSALFSSLLEAFPAVVQPRQSNYILSYMTSLCHLIGKTDSQYDSMSRFIWRVFLPLLKASPDESELLSQMDVLFCDVVSKFQPWELMGVTLVPFCLRSLRLSLGIYESEDLATYQWKIDNIDQDYDSIPLGALPLQSGCRVLKSLLLSAMRCKEMLVLGQSSSEEEDILVCFINNLTWDLSRLVLGVHMQNSEHHSYAVRILLPVIIRCLNELSPVTVWVQGSLCRLSRVSFSKELWHCCSTLFGLGHLERLDAFSILSIYFSIIFDNDKFDNQSTENTKLFDAIERKEFWEEIRKGLVDNDSSMRKQALYILKIMLKHYSLLEIHDDGCFSGDSRMRLEDDKNNLDDIAMSVGETKRERWADREARSLGVGEVYHTMDQLLNSYGRWKVFILLYEMLEEYGTHLVEAAWSHQVSLLFQSSLPDSSSLSCESYISQMENPEARFTWLAILWERGFSHENPQVRCLILASFLCMDWGNLGNCIHLIPKAFVLGSLTRALNDVSHHNDFGVKGVYTSKTIERASKFYCEFSRNLTFSESAAFISSLALVATSNSFGRAGLMALASCIASAACCCDTHPANKECSATEQVKSTEERCLPFDAAELLDALGIVIERSKQHFNPNYRRRVCEDVLNAASSLTNVMDIEFDLLLHFIAKVPREFTDNGSLRVIVQKWLLKCNNSRMYVLENLIDFPMSFIVQMQLSESSTSFDDEDVESWGREAQRWARVLFLVLTEAKHLEAIFMCLEKYSSSLGNQNSCSEWVPIKLFILFLALIEELQIGFSSVVHLSVDKYRTEYSIINQLGRETLPEISIYYKAAGAFHRLLEHLVPFTKLASSVFWSIPAAEDLQLPPSIKGRLGGPSQRRLASVITSRVLQAVGAEISLATYEALAYVLKVFPNNFTKLNLDFVLSYNETQWPDREAIHLLDPLVLNFLDNMKKLLANGLLTRSRRAVLMNWKWICLASLLSIPSNVMAYSHISSAVSLLSHSTLRSVFLDILDSSLENAGENSLLPLLKSVRLVLGLLCSSATLSSIHPCEVTDEMMQLAQSSWILHVNCNKRRVAPIAALLSSVMHQSLFSHLAMHDTKDNKPGPLKWFVGKLLDDGKRSPRTIRLGALHLTGLWLLYPATIKYYIKELKLLTLYGSVAFDEDFEAELSENHEAEIEVSMLAQSPDQEFTEVFINTEMYARASVAALFYKLANFTLEDGEREKNDAISSGKIFLLEMLDSVVNEQDLAKELYKKYSGVRVLIF</sequence>
<evidence type="ECO:0000313" key="2">
    <source>
        <dbReference type="Proteomes" id="UP000734854"/>
    </source>
</evidence>
<keyword evidence="2" id="KW-1185">Reference proteome</keyword>
<protein>
    <submittedName>
        <fullName evidence="1">Uncharacterized protein</fullName>
    </submittedName>
</protein>
<dbReference type="EMBL" id="JACMSC010000007">
    <property type="protein sequence ID" value="KAG6513915.1"/>
    <property type="molecule type" value="Genomic_DNA"/>
</dbReference>
<dbReference type="PANTHER" id="PTHR12029:SF11">
    <property type="entry name" value="METHYLTRANSFERASE TARBP1-RELATED"/>
    <property type="match status" value="1"/>
</dbReference>
<proteinExistence type="predicted"/>
<reference evidence="1 2" key="1">
    <citation type="submission" date="2020-08" db="EMBL/GenBank/DDBJ databases">
        <title>Plant Genome Project.</title>
        <authorList>
            <person name="Zhang R.-G."/>
        </authorList>
    </citation>
    <scope>NUCLEOTIDE SEQUENCE [LARGE SCALE GENOMIC DNA]</scope>
    <source>
        <tissue evidence="1">Rhizome</tissue>
    </source>
</reference>
<dbReference type="PANTHER" id="PTHR12029">
    <property type="entry name" value="RNA METHYLTRANSFERASE"/>
    <property type="match status" value="1"/>
</dbReference>
<name>A0A8J5L649_ZINOF</name>
<accession>A0A8J5L649</accession>
<dbReference type="GO" id="GO:0030488">
    <property type="term" value="P:tRNA methylation"/>
    <property type="evidence" value="ECO:0007669"/>
    <property type="project" value="TreeGrafter"/>
</dbReference>
<dbReference type="GO" id="GO:0016423">
    <property type="term" value="F:tRNA (guanine) methyltransferase activity"/>
    <property type="evidence" value="ECO:0007669"/>
    <property type="project" value="TreeGrafter"/>
</dbReference>
<gene>
    <name evidence="1" type="ORF">ZIOFF_024252</name>
</gene>
<evidence type="ECO:0000313" key="1">
    <source>
        <dbReference type="EMBL" id="KAG6513915.1"/>
    </source>
</evidence>
<comment type="caution">
    <text evidence="1">The sequence shown here is derived from an EMBL/GenBank/DDBJ whole genome shotgun (WGS) entry which is preliminary data.</text>
</comment>
<dbReference type="InterPro" id="IPR045330">
    <property type="entry name" value="TRM3/TARBP1"/>
</dbReference>
<dbReference type="Proteomes" id="UP000734854">
    <property type="component" value="Unassembled WGS sequence"/>
</dbReference>